<dbReference type="AlphaFoldDB" id="A0A7S1B5I0"/>
<dbReference type="InterPro" id="IPR053211">
    <property type="entry name" value="DNA_repair-toleration"/>
</dbReference>
<dbReference type="InterPro" id="IPR001611">
    <property type="entry name" value="Leu-rich_rpt"/>
</dbReference>
<keyword evidence="3" id="KW-0677">Repeat</keyword>
<dbReference type="SUPFAM" id="SSF52058">
    <property type="entry name" value="L domain-like"/>
    <property type="match status" value="1"/>
</dbReference>
<evidence type="ECO:0008006" key="6">
    <source>
        <dbReference type="Google" id="ProtNLM"/>
    </source>
</evidence>
<feature type="signal peptide" evidence="4">
    <location>
        <begin position="1"/>
        <end position="44"/>
    </location>
</feature>
<dbReference type="Gene3D" id="3.80.10.10">
    <property type="entry name" value="Ribonuclease Inhibitor"/>
    <property type="match status" value="2"/>
</dbReference>
<reference evidence="5" key="1">
    <citation type="submission" date="2021-01" db="EMBL/GenBank/DDBJ databases">
        <authorList>
            <person name="Corre E."/>
            <person name="Pelletier E."/>
            <person name="Niang G."/>
            <person name="Scheremetjew M."/>
            <person name="Finn R."/>
            <person name="Kale V."/>
            <person name="Holt S."/>
            <person name="Cochrane G."/>
            <person name="Meng A."/>
            <person name="Brown T."/>
            <person name="Cohen L."/>
        </authorList>
    </citation>
    <scope>NUCLEOTIDE SEQUENCE</scope>
    <source>
        <strain evidence="5">308</strain>
    </source>
</reference>
<feature type="chain" id="PRO_5031011983" description="Leucine-rich repeat-containing N-terminal plant-type domain-containing protein" evidence="4">
    <location>
        <begin position="45"/>
        <end position="415"/>
    </location>
</feature>
<dbReference type="InterPro" id="IPR032675">
    <property type="entry name" value="LRR_dom_sf"/>
</dbReference>
<keyword evidence="1" id="KW-0433">Leucine-rich repeat</keyword>
<organism evidence="5">
    <name type="scientific">Corethron hystrix</name>
    <dbReference type="NCBI Taxonomy" id="216773"/>
    <lineage>
        <taxon>Eukaryota</taxon>
        <taxon>Sar</taxon>
        <taxon>Stramenopiles</taxon>
        <taxon>Ochrophyta</taxon>
        <taxon>Bacillariophyta</taxon>
        <taxon>Coscinodiscophyceae</taxon>
        <taxon>Corethrophycidae</taxon>
        <taxon>Corethrales</taxon>
        <taxon>Corethraceae</taxon>
        <taxon>Corethron</taxon>
    </lineage>
</organism>
<protein>
    <recommendedName>
        <fullName evidence="6">Leucine-rich repeat-containing N-terminal plant-type domain-containing protein</fullName>
    </recommendedName>
</protein>
<evidence type="ECO:0000256" key="1">
    <source>
        <dbReference type="ARBA" id="ARBA00022614"/>
    </source>
</evidence>
<dbReference type="EMBL" id="HBFR01004278">
    <property type="protein sequence ID" value="CAD8875782.1"/>
    <property type="molecule type" value="Transcribed_RNA"/>
</dbReference>
<dbReference type="PANTHER" id="PTHR48060:SF21">
    <property type="entry name" value="L DOMAIN-LIKE PROTEIN"/>
    <property type="match status" value="1"/>
</dbReference>
<dbReference type="FunFam" id="3.80.10.10:FF:000041">
    <property type="entry name" value="LRR receptor-like serine/threonine-protein kinase ERECTA"/>
    <property type="match status" value="1"/>
</dbReference>
<evidence type="ECO:0000256" key="3">
    <source>
        <dbReference type="ARBA" id="ARBA00022737"/>
    </source>
</evidence>
<sequence length="415" mass="45295">MTLYGLASDISTMQFSRHCRVYTVRLPLLPIFLLFFILSSCASAAPTDDPTYGHWPLPSCPPRSDGSRMESALTKKGKDRAVRLARTLAPESGGIKLLRQLAIVGRAMAPAVKKSEGQTQEANAADPYAAALRALCWIVYDDPAHIDVPEPPKPPTKKGAVTPQLSSRHRRAIERYTLAALYYSTSGPATWVKKDGWLGASDICSGSWMGVSCSGGYVSAISLPFNNLDGRLPEEFWRLSRLSEIYLYGNSIKGPLPPAIKNLSKTLTVVQLHMNEFTGRIPKGFGSLVNLREASLYGNNFEGTLPAEIGNLKNLQILDIFATFVTGSLPSTMEKMSSLKEVYLDETLLTGSIVRSQKGGICDLKYLKVLKADCLDVSGWPAEVNCDCCTVCCNDMSNPRCLRMENGKAAKTNVD</sequence>
<accession>A0A7S1B5I0</accession>
<evidence type="ECO:0000313" key="5">
    <source>
        <dbReference type="EMBL" id="CAD8875782.1"/>
    </source>
</evidence>
<gene>
    <name evidence="5" type="ORF">CHYS00102_LOCUS2959</name>
</gene>
<dbReference type="Pfam" id="PF00560">
    <property type="entry name" value="LRR_1"/>
    <property type="match status" value="2"/>
</dbReference>
<proteinExistence type="predicted"/>
<name>A0A7S1B5I0_9STRA</name>
<keyword evidence="2 4" id="KW-0732">Signal</keyword>
<evidence type="ECO:0000256" key="4">
    <source>
        <dbReference type="SAM" id="SignalP"/>
    </source>
</evidence>
<evidence type="ECO:0000256" key="2">
    <source>
        <dbReference type="ARBA" id="ARBA00022729"/>
    </source>
</evidence>
<dbReference type="PANTHER" id="PTHR48060">
    <property type="entry name" value="DNA DAMAGE-REPAIR/TOLERATION PROTEIN DRT100"/>
    <property type="match status" value="1"/>
</dbReference>